<feature type="compositionally biased region" description="Low complexity" evidence="1">
    <location>
        <begin position="41"/>
        <end position="50"/>
    </location>
</feature>
<accession>A0A345IIC6</accession>
<sequence>MSGCPLAYPSVWSTVSVSCTEPTYCAACADTPGSALQAAGRASSSAVSSGRTRRRGEVGEGAAEKHIWRVCLLRLISVLFQVSRREDCGAVR</sequence>
<dbReference type="EMBL" id="CP031158">
    <property type="protein sequence ID" value="AXG99448.1"/>
    <property type="molecule type" value="Genomic_DNA"/>
</dbReference>
<dbReference type="Proteomes" id="UP000253744">
    <property type="component" value="Chromosome"/>
</dbReference>
<proteinExistence type="predicted"/>
<protein>
    <submittedName>
        <fullName evidence="2">Uncharacterized protein</fullName>
    </submittedName>
</protein>
<dbReference type="AlphaFoldDB" id="A0A345IIC6"/>
<reference evidence="2 3" key="1">
    <citation type="submission" date="2018-07" db="EMBL/GenBank/DDBJ databases">
        <title>Complete Genome and Methylome Analysis of Deinococcus wulumuqiensis NEB 479.</title>
        <authorList>
            <person name="Fomenkov A."/>
            <person name="Luyten Y."/>
            <person name="Vincze T."/>
            <person name="Anton B.P."/>
            <person name="Clark T."/>
            <person name="Roberts R.J."/>
            <person name="Morgan R.D."/>
        </authorList>
    </citation>
    <scope>NUCLEOTIDE SEQUENCE [LARGE SCALE GENOMIC DNA]</scope>
    <source>
        <strain evidence="2 3">NEB 479</strain>
    </source>
</reference>
<evidence type="ECO:0000313" key="2">
    <source>
        <dbReference type="EMBL" id="AXG99448.1"/>
    </source>
</evidence>
<name>A0A345IIC6_9DEIO</name>
<dbReference type="KEGG" id="dwu:DVJ83_10250"/>
<evidence type="ECO:0000256" key="1">
    <source>
        <dbReference type="SAM" id="MobiDB-lite"/>
    </source>
</evidence>
<feature type="region of interest" description="Disordered" evidence="1">
    <location>
        <begin position="41"/>
        <end position="61"/>
    </location>
</feature>
<gene>
    <name evidence="2" type="ORF">DVJ83_10250</name>
</gene>
<evidence type="ECO:0000313" key="3">
    <source>
        <dbReference type="Proteomes" id="UP000253744"/>
    </source>
</evidence>
<organism evidence="2 3">
    <name type="scientific">Deinococcus wulumuqiensis</name>
    <dbReference type="NCBI Taxonomy" id="980427"/>
    <lineage>
        <taxon>Bacteria</taxon>
        <taxon>Thermotogati</taxon>
        <taxon>Deinococcota</taxon>
        <taxon>Deinococci</taxon>
        <taxon>Deinococcales</taxon>
        <taxon>Deinococcaceae</taxon>
        <taxon>Deinococcus</taxon>
    </lineage>
</organism>